<dbReference type="InterPro" id="IPR002110">
    <property type="entry name" value="Ankyrin_rpt"/>
</dbReference>
<dbReference type="PROSITE" id="PS50088">
    <property type="entry name" value="ANK_REPEAT"/>
    <property type="match status" value="1"/>
</dbReference>
<dbReference type="InterPro" id="IPR036770">
    <property type="entry name" value="Ankyrin_rpt-contain_sf"/>
</dbReference>
<reference evidence="4 5" key="1">
    <citation type="submission" date="2024-04" db="EMBL/GenBank/DDBJ databases">
        <title>Complete genome sequence of Fusarium acuminatum.</title>
        <authorList>
            <person name="Lan B."/>
        </authorList>
    </citation>
    <scope>NUCLEOTIDE SEQUENCE [LARGE SCALE GENOMIC DNA]</scope>
    <source>
        <strain evidence="4">1A</strain>
    </source>
</reference>
<evidence type="ECO:0000256" key="1">
    <source>
        <dbReference type="PROSITE-ProRule" id="PRU00023"/>
    </source>
</evidence>
<keyword evidence="1" id="KW-0040">ANK repeat</keyword>
<dbReference type="Pfam" id="PF06985">
    <property type="entry name" value="HET"/>
    <property type="match status" value="1"/>
</dbReference>
<feature type="domain" description="Heterokaryon incompatibility" evidence="3">
    <location>
        <begin position="373"/>
        <end position="476"/>
    </location>
</feature>
<feature type="region of interest" description="Disordered" evidence="2">
    <location>
        <begin position="442"/>
        <end position="463"/>
    </location>
</feature>
<evidence type="ECO:0000313" key="4">
    <source>
        <dbReference type="EMBL" id="WZH47712.1"/>
    </source>
</evidence>
<dbReference type="PANTHER" id="PTHR24148">
    <property type="entry name" value="ANKYRIN REPEAT DOMAIN-CONTAINING PROTEIN 39 HOMOLOG-RELATED"/>
    <property type="match status" value="1"/>
</dbReference>
<evidence type="ECO:0000259" key="3">
    <source>
        <dbReference type="Pfam" id="PF06985"/>
    </source>
</evidence>
<gene>
    <name evidence="4" type="ORF">QYS62_008871</name>
</gene>
<protein>
    <submittedName>
        <fullName evidence="4">Serine threonine phosphatase 6 regulatory ankyrin repeat subunit A</fullName>
    </submittedName>
</protein>
<proteinExistence type="predicted"/>
<dbReference type="InterPro" id="IPR052895">
    <property type="entry name" value="HetReg/Transcr_Mod"/>
</dbReference>
<dbReference type="SMART" id="SM00248">
    <property type="entry name" value="ANK"/>
    <property type="match status" value="1"/>
</dbReference>
<dbReference type="Gene3D" id="1.25.40.20">
    <property type="entry name" value="Ankyrin repeat-containing domain"/>
    <property type="match status" value="1"/>
</dbReference>
<keyword evidence="5" id="KW-1185">Reference proteome</keyword>
<feature type="repeat" description="ANK" evidence="1">
    <location>
        <begin position="294"/>
        <end position="326"/>
    </location>
</feature>
<dbReference type="PROSITE" id="PS50297">
    <property type="entry name" value="ANK_REP_REGION"/>
    <property type="match status" value="1"/>
</dbReference>
<organism evidence="4 5">
    <name type="scientific">Fusarium acuminatum</name>
    <dbReference type="NCBI Taxonomy" id="5515"/>
    <lineage>
        <taxon>Eukaryota</taxon>
        <taxon>Fungi</taxon>
        <taxon>Dikarya</taxon>
        <taxon>Ascomycota</taxon>
        <taxon>Pezizomycotina</taxon>
        <taxon>Sordariomycetes</taxon>
        <taxon>Hypocreomycetidae</taxon>
        <taxon>Hypocreales</taxon>
        <taxon>Nectriaceae</taxon>
        <taxon>Fusarium</taxon>
        <taxon>Fusarium tricinctum species complex</taxon>
    </lineage>
</organism>
<sequence length="552" mass="62974">MTLAFTAAVCKQMYQGNQLGRRWPGTYVVGPAERLDLHENHHHGKLVPNSFSAITELVSRQVRKLREYQDYLPAGAVSVDKYFTRSCAEHDKTSQLSDRPFRFLEYMEHITKLWEKDGDDFKYPANQLQHRLDDLLIYRATLMHMIISQAADNSHILSNPNYYKLIPRPRQLSPPSIFEEPLLECILETFNIHEAPDFDIISAVSGNPFTHHPGGIDEYGPMHRFPVAINGKIMFLPRNISEGLQMARDVNDPVEHRNEDRNQTKLIQAVEEDRLEDVKEYLRQGAHVHAQDCYGKTAMHCAAENGNFYVVDELLDHGASIKVLDSAGRTPMDCFSYSRRRQWDQVADLAYRLRQDPEQRELVPAPDVIRIGRPIWIDAVCLNPNDPAERMNQSPMIPHIYSRASSIVAWTGVLEHSAKCSPKAIISHLTDDNSAAEDNAMMEDDSSDQDSSSDSEDDKTPAQLETSAKEFFSRSWFERSDLVHEVAFGRPITVYCGTKPVSLPKILEYLRKQKSSGTTFLPSELMVWSLIRSSGKKRTSDASEVVQKRSRW</sequence>
<accession>A0ABZ2X3Q4</accession>
<dbReference type="PANTHER" id="PTHR24148:SF73">
    <property type="entry name" value="HET DOMAIN PROTEIN (AFU_ORTHOLOGUE AFUA_8G01020)"/>
    <property type="match status" value="1"/>
</dbReference>
<dbReference type="SUPFAM" id="SSF48403">
    <property type="entry name" value="Ankyrin repeat"/>
    <property type="match status" value="1"/>
</dbReference>
<dbReference type="EMBL" id="CP151264">
    <property type="protein sequence ID" value="WZH47712.1"/>
    <property type="molecule type" value="Genomic_DNA"/>
</dbReference>
<evidence type="ECO:0000313" key="5">
    <source>
        <dbReference type="Proteomes" id="UP001489902"/>
    </source>
</evidence>
<dbReference type="Pfam" id="PF12796">
    <property type="entry name" value="Ank_2"/>
    <property type="match status" value="1"/>
</dbReference>
<evidence type="ECO:0000256" key="2">
    <source>
        <dbReference type="SAM" id="MobiDB-lite"/>
    </source>
</evidence>
<dbReference type="InterPro" id="IPR010730">
    <property type="entry name" value="HET"/>
</dbReference>
<dbReference type="Proteomes" id="UP001489902">
    <property type="component" value="Chromosome 5"/>
</dbReference>
<feature type="compositionally biased region" description="Acidic residues" evidence="2">
    <location>
        <begin position="442"/>
        <end position="457"/>
    </location>
</feature>
<name>A0ABZ2X3Q4_9HYPO</name>